<accession>A0A1X7SW53</accession>
<dbReference type="InParanoid" id="A0A1X7SW53"/>
<sequence>MSCHIADITTSPALNFLVTKYQMHTCSKYCNQNIKIGKTYISKCQFDFLKPVRDRICINDVENSLKSCNKTFYLKPFKKKLKSTITILYC</sequence>
<organism evidence="1">
    <name type="scientific">Amphimedon queenslandica</name>
    <name type="common">Sponge</name>
    <dbReference type="NCBI Taxonomy" id="400682"/>
    <lineage>
        <taxon>Eukaryota</taxon>
        <taxon>Metazoa</taxon>
        <taxon>Porifera</taxon>
        <taxon>Demospongiae</taxon>
        <taxon>Heteroscleromorpha</taxon>
        <taxon>Haplosclerida</taxon>
        <taxon>Niphatidae</taxon>
        <taxon>Amphimedon</taxon>
    </lineage>
</organism>
<evidence type="ECO:0000313" key="1">
    <source>
        <dbReference type="EnsemblMetazoa" id="Aqu2.1.06310_001"/>
    </source>
</evidence>
<dbReference type="EnsemblMetazoa" id="Aqu2.1.06310_001">
    <property type="protein sequence ID" value="Aqu2.1.06310_001"/>
    <property type="gene ID" value="Aqu2.1.06310"/>
</dbReference>
<dbReference type="AlphaFoldDB" id="A0A1X7SW53"/>
<name>A0A1X7SW53_AMPQE</name>
<proteinExistence type="predicted"/>
<protein>
    <submittedName>
        <fullName evidence="1">Uncharacterized protein</fullName>
    </submittedName>
</protein>
<reference evidence="1" key="1">
    <citation type="submission" date="2017-05" db="UniProtKB">
        <authorList>
            <consortium name="EnsemblMetazoa"/>
        </authorList>
    </citation>
    <scope>IDENTIFICATION</scope>
</reference>